<dbReference type="RefSeq" id="WP_005738038.1">
    <property type="nucleotide sequence ID" value="NZ_LT963408.1"/>
</dbReference>
<protein>
    <submittedName>
        <fullName evidence="4">LuxR family transcriptional regulator</fullName>
    </submittedName>
</protein>
<dbReference type="PANTHER" id="PTHR44688:SF16">
    <property type="entry name" value="DNA-BINDING TRANSCRIPTIONAL ACTIVATOR DEVR_DOSR"/>
    <property type="match status" value="1"/>
</dbReference>
<organism evidence="4 5">
    <name type="scientific">Pseudomonas syringae group genomosp. 3</name>
    <dbReference type="NCBI Taxonomy" id="251701"/>
    <lineage>
        <taxon>Bacteria</taxon>
        <taxon>Pseudomonadati</taxon>
        <taxon>Pseudomonadota</taxon>
        <taxon>Gammaproteobacteria</taxon>
        <taxon>Pseudomonadales</taxon>
        <taxon>Pseudomonadaceae</taxon>
        <taxon>Pseudomonas</taxon>
    </lineage>
</organism>
<evidence type="ECO:0000313" key="4">
    <source>
        <dbReference type="EMBL" id="SOS34828.1"/>
    </source>
</evidence>
<keyword evidence="2" id="KW-0238">DNA-binding</keyword>
<dbReference type="SMART" id="SM00421">
    <property type="entry name" value="HTH_LUXR"/>
    <property type="match status" value="1"/>
</dbReference>
<dbReference type="GO" id="GO:0006355">
    <property type="term" value="P:regulation of DNA-templated transcription"/>
    <property type="evidence" value="ECO:0007669"/>
    <property type="project" value="InterPro"/>
</dbReference>
<dbReference type="Gene3D" id="1.10.10.10">
    <property type="entry name" value="Winged helix-like DNA-binding domain superfamily/Winged helix DNA-binding domain"/>
    <property type="match status" value="1"/>
</dbReference>
<proteinExistence type="predicted"/>
<evidence type="ECO:0000256" key="1">
    <source>
        <dbReference type="ARBA" id="ARBA00023015"/>
    </source>
</evidence>
<keyword evidence="1" id="KW-0805">Transcription regulation</keyword>
<reference evidence="4 5" key="1">
    <citation type="submission" date="2017-11" db="EMBL/GenBank/DDBJ databases">
        <authorList>
            <person name="Han C.G."/>
        </authorList>
    </citation>
    <scope>NUCLEOTIDE SEQUENCE [LARGE SCALE GENOMIC DNA]</scope>
    <source>
        <strain evidence="4">CFBP6411</strain>
    </source>
</reference>
<dbReference type="InterPro" id="IPR016032">
    <property type="entry name" value="Sig_transdc_resp-reg_C-effctor"/>
</dbReference>
<sequence>MPRDNGTLPGSTPPSPVMQAAVLLTVKERQVLEWVAAGKTAWEIARIQECTEATVHFHTCNIRRKFDVHSLSAALVMAIRQGVISAG</sequence>
<dbReference type="PROSITE" id="PS50043">
    <property type="entry name" value="HTH_LUXR_2"/>
    <property type="match status" value="1"/>
</dbReference>
<dbReference type="CDD" id="cd06170">
    <property type="entry name" value="LuxR_C_like"/>
    <property type="match status" value="1"/>
</dbReference>
<dbReference type="Proteomes" id="UP000238093">
    <property type="component" value="Chromosome I"/>
</dbReference>
<dbReference type="PANTHER" id="PTHR44688">
    <property type="entry name" value="DNA-BINDING TRANSCRIPTIONAL ACTIVATOR DEVR_DOSR"/>
    <property type="match status" value="1"/>
</dbReference>
<dbReference type="InterPro" id="IPR000792">
    <property type="entry name" value="Tscrpt_reg_LuxR_C"/>
</dbReference>
<dbReference type="EMBL" id="LT963408">
    <property type="protein sequence ID" value="SOS34828.1"/>
    <property type="molecule type" value="Genomic_DNA"/>
</dbReference>
<gene>
    <name evidence="4" type="ORF">CFBP6411_03471</name>
</gene>
<dbReference type="AlphaFoldDB" id="A0A2K4WG74"/>
<dbReference type="Pfam" id="PF00196">
    <property type="entry name" value="GerE"/>
    <property type="match status" value="1"/>
</dbReference>
<dbReference type="GO" id="GO:0003677">
    <property type="term" value="F:DNA binding"/>
    <property type="evidence" value="ECO:0007669"/>
    <property type="project" value="UniProtKB-KW"/>
</dbReference>
<name>A0A2K4WG74_9PSED</name>
<evidence type="ECO:0000256" key="2">
    <source>
        <dbReference type="ARBA" id="ARBA00023125"/>
    </source>
</evidence>
<evidence type="ECO:0000313" key="5">
    <source>
        <dbReference type="Proteomes" id="UP000238093"/>
    </source>
</evidence>
<dbReference type="SUPFAM" id="SSF46894">
    <property type="entry name" value="C-terminal effector domain of the bipartite response regulators"/>
    <property type="match status" value="1"/>
</dbReference>
<dbReference type="InterPro" id="IPR036388">
    <property type="entry name" value="WH-like_DNA-bd_sf"/>
</dbReference>
<accession>A0A2K4WG74</accession>
<evidence type="ECO:0000256" key="3">
    <source>
        <dbReference type="ARBA" id="ARBA00023163"/>
    </source>
</evidence>
<dbReference type="PRINTS" id="PR00038">
    <property type="entry name" value="HTHLUXR"/>
</dbReference>
<keyword evidence="3" id="KW-0804">Transcription</keyword>